<comment type="caution">
    <text evidence="1">The sequence shown here is derived from an EMBL/GenBank/DDBJ whole genome shotgun (WGS) entry which is preliminary data.</text>
</comment>
<keyword evidence="2" id="KW-1185">Reference proteome</keyword>
<reference evidence="1" key="1">
    <citation type="submission" date="2022-10" db="EMBL/GenBank/DDBJ databases">
        <title>Tapping the CABI collections for fungal endophytes: first genome assemblies for Collariella, Neodidymelliopsis, Ascochyta clinopodiicola, Didymella pomorum, Didymosphaeria variabile, Neocosmospora piperis and Neocucurbitaria cava.</title>
        <authorList>
            <person name="Hill R."/>
        </authorList>
    </citation>
    <scope>NUCLEOTIDE SEQUENCE</scope>
    <source>
        <strain evidence="1">IMI 356814</strain>
    </source>
</reference>
<evidence type="ECO:0000313" key="1">
    <source>
        <dbReference type="EMBL" id="KAJ4369674.1"/>
    </source>
</evidence>
<dbReference type="EMBL" id="JAPEUY010000009">
    <property type="protein sequence ID" value="KAJ4369674.1"/>
    <property type="molecule type" value="Genomic_DNA"/>
</dbReference>
<dbReference type="AlphaFoldDB" id="A0A9W8Y7Z2"/>
<protein>
    <submittedName>
        <fullName evidence="1">Uncharacterized protein</fullName>
    </submittedName>
</protein>
<gene>
    <name evidence="1" type="ORF">N0V83_005436</name>
</gene>
<accession>A0A9W8Y7Z2</accession>
<sequence length="351" mass="39514">MADGILDQPRLAPGTCATKSLSFFERLPYDVRAIVYTYLEPGQPPPIAPGFQQTSSGFILSCQRAKEEIEEIPRMNVANLLREFKATFERNTSLTIHIPAISRSSTINQLRNVTVILPFTSLHFLRSSTCDYMWKREVLAGLHPLFALYFSKIRIHFFGPENQPACATLLDRGKVEVSMHSLLRDVTYMLERVNSKKTSGTNVTVEQIFRFDAKRRSEAYPSARVNTKQICLSWDLMEGEVQGKGDGAALNGKLHRNPEPGVHVDGGKAGAESFYHLRDKERLVGEMGIVSNSRWALADDPRLNSLLNAIETRWTYCSSGGLGEHLREGLDGVSETEFEEREQQVSRLIYT</sequence>
<name>A0A9W8Y7Z2_9PLEO</name>
<organism evidence="1 2">
    <name type="scientific">Neocucurbitaria cava</name>
    <dbReference type="NCBI Taxonomy" id="798079"/>
    <lineage>
        <taxon>Eukaryota</taxon>
        <taxon>Fungi</taxon>
        <taxon>Dikarya</taxon>
        <taxon>Ascomycota</taxon>
        <taxon>Pezizomycotina</taxon>
        <taxon>Dothideomycetes</taxon>
        <taxon>Pleosporomycetidae</taxon>
        <taxon>Pleosporales</taxon>
        <taxon>Pleosporineae</taxon>
        <taxon>Cucurbitariaceae</taxon>
        <taxon>Neocucurbitaria</taxon>
    </lineage>
</organism>
<dbReference type="Proteomes" id="UP001140560">
    <property type="component" value="Unassembled WGS sequence"/>
</dbReference>
<dbReference type="OrthoDB" id="3711359at2759"/>
<evidence type="ECO:0000313" key="2">
    <source>
        <dbReference type="Proteomes" id="UP001140560"/>
    </source>
</evidence>
<proteinExistence type="predicted"/>